<accession>A0AAN9ARK6</accession>
<protein>
    <submittedName>
        <fullName evidence="1">Uncharacterized protein</fullName>
    </submittedName>
</protein>
<name>A0AAN9ARK6_9CAEN</name>
<dbReference type="EMBL" id="JBAMIC010000022">
    <property type="protein sequence ID" value="KAK7091888.1"/>
    <property type="molecule type" value="Genomic_DNA"/>
</dbReference>
<organism evidence="1 2">
    <name type="scientific">Littorina saxatilis</name>
    <dbReference type="NCBI Taxonomy" id="31220"/>
    <lineage>
        <taxon>Eukaryota</taxon>
        <taxon>Metazoa</taxon>
        <taxon>Spiralia</taxon>
        <taxon>Lophotrochozoa</taxon>
        <taxon>Mollusca</taxon>
        <taxon>Gastropoda</taxon>
        <taxon>Caenogastropoda</taxon>
        <taxon>Littorinimorpha</taxon>
        <taxon>Littorinoidea</taxon>
        <taxon>Littorinidae</taxon>
        <taxon>Littorina</taxon>
    </lineage>
</organism>
<dbReference type="AlphaFoldDB" id="A0AAN9ARK6"/>
<comment type="caution">
    <text evidence="1">The sequence shown here is derived from an EMBL/GenBank/DDBJ whole genome shotgun (WGS) entry which is preliminary data.</text>
</comment>
<sequence length="100" mass="10853">MPTFLPIYLSADYGSLRVCCNRIIVVAVTWCSGGLLSLSSSYQLHFLLFLVDYGEDLQRLSEAPDISTNPCFVSTPAGTSFNGAVVEIDYSRVAHSVAKS</sequence>
<keyword evidence="2" id="KW-1185">Reference proteome</keyword>
<gene>
    <name evidence="1" type="ORF">V1264_009509</name>
</gene>
<dbReference type="Proteomes" id="UP001374579">
    <property type="component" value="Unassembled WGS sequence"/>
</dbReference>
<evidence type="ECO:0000313" key="2">
    <source>
        <dbReference type="Proteomes" id="UP001374579"/>
    </source>
</evidence>
<reference evidence="1 2" key="1">
    <citation type="submission" date="2024-02" db="EMBL/GenBank/DDBJ databases">
        <title>Chromosome-scale genome assembly of the rough periwinkle Littorina saxatilis.</title>
        <authorList>
            <person name="De Jode A."/>
            <person name="Faria R."/>
            <person name="Formenti G."/>
            <person name="Sims Y."/>
            <person name="Smith T.P."/>
            <person name="Tracey A."/>
            <person name="Wood J.M.D."/>
            <person name="Zagrodzka Z.B."/>
            <person name="Johannesson K."/>
            <person name="Butlin R.K."/>
            <person name="Leder E.H."/>
        </authorList>
    </citation>
    <scope>NUCLEOTIDE SEQUENCE [LARGE SCALE GENOMIC DNA]</scope>
    <source>
        <strain evidence="1">Snail1</strain>
        <tissue evidence="1">Muscle</tissue>
    </source>
</reference>
<proteinExistence type="predicted"/>
<evidence type="ECO:0000313" key="1">
    <source>
        <dbReference type="EMBL" id="KAK7091888.1"/>
    </source>
</evidence>